<proteinExistence type="predicted"/>
<dbReference type="SUPFAM" id="SSF52777">
    <property type="entry name" value="CoA-dependent acyltransferases"/>
    <property type="match status" value="1"/>
</dbReference>
<protein>
    <recommendedName>
        <fullName evidence="3">Condensation domain-containing protein</fullName>
    </recommendedName>
</protein>
<dbReference type="AlphaFoldDB" id="A0A2S6CF28"/>
<comment type="caution">
    <text evidence="1">The sequence shown here is derived from an EMBL/GenBank/DDBJ whole genome shotgun (WGS) entry which is preliminary data.</text>
</comment>
<organism evidence="1 2">
    <name type="scientific">Cercospora berteroae</name>
    <dbReference type="NCBI Taxonomy" id="357750"/>
    <lineage>
        <taxon>Eukaryota</taxon>
        <taxon>Fungi</taxon>
        <taxon>Dikarya</taxon>
        <taxon>Ascomycota</taxon>
        <taxon>Pezizomycotina</taxon>
        <taxon>Dothideomycetes</taxon>
        <taxon>Dothideomycetidae</taxon>
        <taxon>Mycosphaerellales</taxon>
        <taxon>Mycosphaerellaceae</taxon>
        <taxon>Cercospora</taxon>
    </lineage>
</organism>
<gene>
    <name evidence="1" type="ORF">CBER1_04502</name>
</gene>
<dbReference type="OrthoDB" id="2150604at2759"/>
<dbReference type="InterPro" id="IPR052058">
    <property type="entry name" value="Alcohol_O-acetyltransferase"/>
</dbReference>
<dbReference type="PANTHER" id="PTHR28037">
    <property type="entry name" value="ALCOHOL O-ACETYLTRANSFERASE 1-RELATED"/>
    <property type="match status" value="1"/>
</dbReference>
<dbReference type="GO" id="GO:0008080">
    <property type="term" value="F:N-acetyltransferase activity"/>
    <property type="evidence" value="ECO:0007669"/>
    <property type="project" value="TreeGrafter"/>
</dbReference>
<evidence type="ECO:0000313" key="2">
    <source>
        <dbReference type="Proteomes" id="UP000237631"/>
    </source>
</evidence>
<sequence length="543" mass="60084">MTNNLISVTLQQSGTEVPDNRYLWKQEIIGNIHLHNSATTKTPSSTFCARSIDTTRTRTQWTSFDSQASSTPFTSLNEKRCIVREYLSLYNNIITIGTYFGPSQLTTVTAIKALKRCIIQHPALSTTIRYQPTEKFELVRPAKVDISQHLQIVDDIGQGNAFLQNILDRLHNDPIVEDDSIPQWKAVVVRLETGFHLAFSCSHGLADGRSGQAFHATFLETLQNLSSYDQDIDEDTILPTTKQWNPPPPMERLGNLTISWKFLLGPLANEYFPKAVTRFLGLAEEKVEDLWLGAKEKPALPEEGELLATGVRVASVPADVLELVLVSARMHDAKLTGLVSFLIARALARSLQKRGQAYSSFLAPLPIDLRRALGKGQGQIANYVSNIVEMISIPSTRISDQDLSDSEWLQVRNTTARLLTASGTLADQPVGLLKYLMNFREYTLKKAKAPATESFEVSNVGLFDGTGAAEDASPQWRVDQMLFSQSANAGGPPLNFNLASAKGGDLTITATWWRQMLGVRDEDAFVQEVCDALVEDMNHLGSC</sequence>
<dbReference type="EMBL" id="PNEN01000465">
    <property type="protein sequence ID" value="PPJ58313.1"/>
    <property type="molecule type" value="Genomic_DNA"/>
</dbReference>
<dbReference type="STRING" id="357750.A0A2S6CF28"/>
<evidence type="ECO:0000313" key="1">
    <source>
        <dbReference type="EMBL" id="PPJ58313.1"/>
    </source>
</evidence>
<keyword evidence="2" id="KW-1185">Reference proteome</keyword>
<evidence type="ECO:0008006" key="3">
    <source>
        <dbReference type="Google" id="ProtNLM"/>
    </source>
</evidence>
<reference evidence="2" key="1">
    <citation type="journal article" date="2017" name="bioRxiv">
        <title>Conservation of a gene cluster reveals novel cercosporin biosynthetic mechanisms and extends production to the genus Colletotrichum.</title>
        <authorList>
            <person name="de Jonge R."/>
            <person name="Ebert M.K."/>
            <person name="Huitt-Roehl C.R."/>
            <person name="Pal P."/>
            <person name="Suttle J.C."/>
            <person name="Spanner R.E."/>
            <person name="Neubauer J.D."/>
            <person name="Jurick W.M.II."/>
            <person name="Stott K.A."/>
            <person name="Secor G.A."/>
            <person name="Thomma B.P.H.J."/>
            <person name="Van de Peer Y."/>
            <person name="Townsend C.A."/>
            <person name="Bolton M.D."/>
        </authorList>
    </citation>
    <scope>NUCLEOTIDE SEQUENCE [LARGE SCALE GENOMIC DNA]</scope>
    <source>
        <strain evidence="2">CBS538.71</strain>
    </source>
</reference>
<dbReference type="Proteomes" id="UP000237631">
    <property type="component" value="Unassembled WGS sequence"/>
</dbReference>
<accession>A0A2S6CF28</accession>
<name>A0A2S6CF28_9PEZI</name>
<dbReference type="PANTHER" id="PTHR28037:SF1">
    <property type="entry name" value="ALCOHOL O-ACETYLTRANSFERASE 1-RELATED"/>
    <property type="match status" value="1"/>
</dbReference>